<evidence type="ECO:0000313" key="1">
    <source>
        <dbReference type="EMBL" id="VAW04635.1"/>
    </source>
</evidence>
<reference evidence="1" key="1">
    <citation type="submission" date="2018-06" db="EMBL/GenBank/DDBJ databases">
        <authorList>
            <person name="Zhirakovskaya E."/>
        </authorList>
    </citation>
    <scope>NUCLEOTIDE SEQUENCE</scope>
</reference>
<sequence length="29" mass="3346">MRLLVVTNDYPPKPGGIQQYLHNLLRVLP</sequence>
<organism evidence="1">
    <name type="scientific">hydrothermal vent metagenome</name>
    <dbReference type="NCBI Taxonomy" id="652676"/>
    <lineage>
        <taxon>unclassified sequences</taxon>
        <taxon>metagenomes</taxon>
        <taxon>ecological metagenomes</taxon>
    </lineage>
</organism>
<dbReference type="AlphaFoldDB" id="A0A3B0SFA0"/>
<feature type="non-terminal residue" evidence="1">
    <location>
        <position position="29"/>
    </location>
</feature>
<accession>A0A3B0SFA0</accession>
<name>A0A3B0SFA0_9ZZZZ</name>
<proteinExistence type="predicted"/>
<gene>
    <name evidence="1" type="ORF">MNBD_ACTINO02-1230</name>
</gene>
<protein>
    <submittedName>
        <fullName evidence="1">Uncharacterized protein</fullName>
    </submittedName>
</protein>
<dbReference type="EMBL" id="UOEK01000293">
    <property type="protein sequence ID" value="VAW04635.1"/>
    <property type="molecule type" value="Genomic_DNA"/>
</dbReference>
<dbReference type="Gene3D" id="3.40.50.2000">
    <property type="entry name" value="Glycogen Phosphorylase B"/>
    <property type="match status" value="1"/>
</dbReference>